<proteinExistence type="predicted"/>
<protein>
    <recommendedName>
        <fullName evidence="3">Kinase</fullName>
    </recommendedName>
</protein>
<name>A0A915XL60_9BACT</name>
<organism evidence="1 2">
    <name type="scientific">Desulfolithobacter dissulfuricans</name>
    <dbReference type="NCBI Taxonomy" id="2795293"/>
    <lineage>
        <taxon>Bacteria</taxon>
        <taxon>Pseudomonadati</taxon>
        <taxon>Thermodesulfobacteriota</taxon>
        <taxon>Desulfobulbia</taxon>
        <taxon>Desulfobulbales</taxon>
        <taxon>Desulfobulbaceae</taxon>
        <taxon>Desulfolithobacter</taxon>
    </lineage>
</organism>
<sequence>MGQRQKIYVFFGLIASGKSTLARAWAAQHGFLYLNTDRVRKELAGLQPTERRPDGLGQGIYTPEFTRRTYDAMLARADEALGTGAGGVVLDGSYSSRAERDRVRELARRHGAEVLFVLCYCSDEEVARRLALRARDPEAVSDGRWEIYLKQKEFFSMPGELVSGELLRLDTEADISTLLTRLEQTIREED</sequence>
<dbReference type="KEGG" id="ddu:GF1_25740"/>
<evidence type="ECO:0008006" key="3">
    <source>
        <dbReference type="Google" id="ProtNLM"/>
    </source>
</evidence>
<dbReference type="EMBL" id="AP024233">
    <property type="protein sequence ID" value="BCO10198.1"/>
    <property type="molecule type" value="Genomic_DNA"/>
</dbReference>
<dbReference type="InterPro" id="IPR027417">
    <property type="entry name" value="P-loop_NTPase"/>
</dbReference>
<evidence type="ECO:0000313" key="2">
    <source>
        <dbReference type="Proteomes" id="UP001063350"/>
    </source>
</evidence>
<gene>
    <name evidence="1" type="ORF">GF1_25740</name>
</gene>
<dbReference type="Proteomes" id="UP001063350">
    <property type="component" value="Chromosome"/>
</dbReference>
<accession>A0A915XL60</accession>
<dbReference type="Pfam" id="PF13671">
    <property type="entry name" value="AAA_33"/>
    <property type="match status" value="1"/>
</dbReference>
<dbReference type="SUPFAM" id="SSF52540">
    <property type="entry name" value="P-loop containing nucleoside triphosphate hydrolases"/>
    <property type="match status" value="1"/>
</dbReference>
<dbReference type="InterPro" id="IPR052732">
    <property type="entry name" value="Cell-binding_unc_protein"/>
</dbReference>
<dbReference type="Gene3D" id="3.40.50.300">
    <property type="entry name" value="P-loop containing nucleotide triphosphate hydrolases"/>
    <property type="match status" value="1"/>
</dbReference>
<dbReference type="AlphaFoldDB" id="A0A915XL60"/>
<dbReference type="PANTHER" id="PTHR43883:SF1">
    <property type="entry name" value="GLUCONOKINASE"/>
    <property type="match status" value="1"/>
</dbReference>
<evidence type="ECO:0000313" key="1">
    <source>
        <dbReference type="EMBL" id="BCO10198.1"/>
    </source>
</evidence>
<dbReference type="PANTHER" id="PTHR43883">
    <property type="entry name" value="SLR0207 PROTEIN"/>
    <property type="match status" value="1"/>
</dbReference>
<reference evidence="1" key="1">
    <citation type="submission" date="2020-12" db="EMBL/GenBank/DDBJ databases">
        <title>Desulfobium dissulfuricans gen. nov., sp. nov., a novel mesophilic, sulfate-reducing bacterium isolated from a deep-sea hydrothermal vent.</title>
        <authorList>
            <person name="Hashimoto Y."/>
            <person name="Tame A."/>
            <person name="Sawayama S."/>
            <person name="Miyazaki J."/>
            <person name="Takai K."/>
            <person name="Nakagawa S."/>
        </authorList>
    </citation>
    <scope>NUCLEOTIDE SEQUENCE</scope>
    <source>
        <strain evidence="1">GF1</strain>
    </source>
</reference>
<keyword evidence="2" id="KW-1185">Reference proteome</keyword>